<dbReference type="InterPro" id="IPR000223">
    <property type="entry name" value="Pept_S26A_signal_pept_1"/>
</dbReference>
<dbReference type="PRINTS" id="PR00727">
    <property type="entry name" value="LEADERPTASE"/>
</dbReference>
<evidence type="ECO:0000256" key="3">
    <source>
        <dbReference type="ARBA" id="ARBA00013650"/>
    </source>
</evidence>
<dbReference type="SUPFAM" id="SSF51306">
    <property type="entry name" value="LexA/Signal peptidase"/>
    <property type="match status" value="1"/>
</dbReference>
<dbReference type="Proteomes" id="UP000807353">
    <property type="component" value="Unassembled WGS sequence"/>
</dbReference>
<keyword evidence="10" id="KW-0472">Membrane</keyword>
<evidence type="ECO:0000256" key="5">
    <source>
        <dbReference type="ARBA" id="ARBA00022692"/>
    </source>
</evidence>
<dbReference type="InterPro" id="IPR019533">
    <property type="entry name" value="Peptidase_S26"/>
</dbReference>
<keyword evidence="5" id="KW-0812">Transmembrane</keyword>
<evidence type="ECO:0000256" key="1">
    <source>
        <dbReference type="ARBA" id="ARBA00004434"/>
    </source>
</evidence>
<evidence type="ECO:0000256" key="4">
    <source>
        <dbReference type="ARBA" id="ARBA00022670"/>
    </source>
</evidence>
<evidence type="ECO:0000259" key="12">
    <source>
        <dbReference type="Pfam" id="PF10502"/>
    </source>
</evidence>
<keyword evidence="8" id="KW-1133">Transmembrane helix</keyword>
<dbReference type="InterPro" id="IPR019756">
    <property type="entry name" value="Pept_S26A_signal_pept_1_Ser-AS"/>
</dbReference>
<evidence type="ECO:0000256" key="11">
    <source>
        <dbReference type="PIRSR" id="PIRSR600223-1"/>
    </source>
</evidence>
<reference evidence="13" key="1">
    <citation type="submission" date="2020-11" db="EMBL/GenBank/DDBJ databases">
        <authorList>
            <consortium name="DOE Joint Genome Institute"/>
            <person name="Ahrendt S."/>
            <person name="Riley R."/>
            <person name="Andreopoulos W."/>
            <person name="Labutti K."/>
            <person name="Pangilinan J."/>
            <person name="Ruiz-Duenas F.J."/>
            <person name="Barrasa J.M."/>
            <person name="Sanchez-Garcia M."/>
            <person name="Camarero S."/>
            <person name="Miyauchi S."/>
            <person name="Serrano A."/>
            <person name="Linde D."/>
            <person name="Babiker R."/>
            <person name="Drula E."/>
            <person name="Ayuso-Fernandez I."/>
            <person name="Pacheco R."/>
            <person name="Padilla G."/>
            <person name="Ferreira P."/>
            <person name="Barriuso J."/>
            <person name="Kellner H."/>
            <person name="Castanera R."/>
            <person name="Alfaro M."/>
            <person name="Ramirez L."/>
            <person name="Pisabarro A.G."/>
            <person name="Kuo A."/>
            <person name="Tritt A."/>
            <person name="Lipzen A."/>
            <person name="He G."/>
            <person name="Yan M."/>
            <person name="Ng V."/>
            <person name="Cullen D."/>
            <person name="Martin F."/>
            <person name="Rosso M.-N."/>
            <person name="Henrissat B."/>
            <person name="Hibbett D."/>
            <person name="Martinez A.T."/>
            <person name="Grigoriev I.V."/>
        </authorList>
    </citation>
    <scope>NUCLEOTIDE SEQUENCE</scope>
    <source>
        <strain evidence="13">CBS 247.69</strain>
    </source>
</reference>
<organism evidence="13 14">
    <name type="scientific">Collybia nuda</name>
    <dbReference type="NCBI Taxonomy" id="64659"/>
    <lineage>
        <taxon>Eukaryota</taxon>
        <taxon>Fungi</taxon>
        <taxon>Dikarya</taxon>
        <taxon>Basidiomycota</taxon>
        <taxon>Agaricomycotina</taxon>
        <taxon>Agaricomycetes</taxon>
        <taxon>Agaricomycetidae</taxon>
        <taxon>Agaricales</taxon>
        <taxon>Tricholomatineae</taxon>
        <taxon>Clitocybaceae</taxon>
        <taxon>Collybia</taxon>
    </lineage>
</organism>
<feature type="domain" description="Peptidase S26" evidence="12">
    <location>
        <begin position="30"/>
        <end position="106"/>
    </location>
</feature>
<dbReference type="PANTHER" id="PTHR46041">
    <property type="entry name" value="MITOCHONDRIAL INNER MEMBRANE PROTEASE SUBUNIT 2"/>
    <property type="match status" value="1"/>
</dbReference>
<comment type="caution">
    <text evidence="13">The sequence shown here is derived from an EMBL/GenBank/DDBJ whole genome shotgun (WGS) entry which is preliminary data.</text>
</comment>
<keyword evidence="7" id="KW-0378">Hydrolase</keyword>
<dbReference type="InterPro" id="IPR036286">
    <property type="entry name" value="LexA/Signal_pep-like_sf"/>
</dbReference>
<evidence type="ECO:0000313" key="14">
    <source>
        <dbReference type="Proteomes" id="UP000807353"/>
    </source>
</evidence>
<proteinExistence type="inferred from homology"/>
<dbReference type="Pfam" id="PF10502">
    <property type="entry name" value="Peptidase_S26"/>
    <property type="match status" value="1"/>
</dbReference>
<dbReference type="GO" id="GO:0042720">
    <property type="term" value="C:mitochondrial inner membrane peptidase complex"/>
    <property type="evidence" value="ECO:0007669"/>
    <property type="project" value="InterPro"/>
</dbReference>
<keyword evidence="6" id="KW-0999">Mitochondrion inner membrane</keyword>
<dbReference type="AlphaFoldDB" id="A0A9P5YI57"/>
<evidence type="ECO:0000256" key="8">
    <source>
        <dbReference type="ARBA" id="ARBA00022989"/>
    </source>
</evidence>
<dbReference type="GO" id="GO:0004252">
    <property type="term" value="F:serine-type endopeptidase activity"/>
    <property type="evidence" value="ECO:0007669"/>
    <property type="project" value="InterPro"/>
</dbReference>
<dbReference type="InterPro" id="IPR037730">
    <property type="entry name" value="IMP2"/>
</dbReference>
<evidence type="ECO:0000256" key="2">
    <source>
        <dbReference type="ARBA" id="ARBA00007066"/>
    </source>
</evidence>
<evidence type="ECO:0000313" key="13">
    <source>
        <dbReference type="EMBL" id="KAF9469080.1"/>
    </source>
</evidence>
<evidence type="ECO:0000256" key="10">
    <source>
        <dbReference type="ARBA" id="ARBA00023136"/>
    </source>
</evidence>
<keyword evidence="14" id="KW-1185">Reference proteome</keyword>
<comment type="similarity">
    <text evidence="2">Belongs to the peptidase S26 family. IMP2 subfamily.</text>
</comment>
<dbReference type="PROSITE" id="PS00501">
    <property type="entry name" value="SPASE_I_1"/>
    <property type="match status" value="1"/>
</dbReference>
<dbReference type="OrthoDB" id="308440at2759"/>
<comment type="subcellular location">
    <subcellularLocation>
        <location evidence="1">Mitochondrion inner membrane</location>
        <topology evidence="1">Single-pass membrane protein</topology>
    </subcellularLocation>
</comment>
<name>A0A9P5YI57_9AGAR</name>
<dbReference type="EMBL" id="MU150231">
    <property type="protein sequence ID" value="KAF9469080.1"/>
    <property type="molecule type" value="Genomic_DNA"/>
</dbReference>
<evidence type="ECO:0000256" key="6">
    <source>
        <dbReference type="ARBA" id="ARBA00022792"/>
    </source>
</evidence>
<accession>A0A9P5YI57</accession>
<dbReference type="PANTHER" id="PTHR46041:SF2">
    <property type="entry name" value="MITOCHONDRIAL INNER MEMBRANE PROTEASE SUBUNIT 2"/>
    <property type="match status" value="1"/>
</dbReference>
<dbReference type="GO" id="GO:0006465">
    <property type="term" value="P:signal peptide processing"/>
    <property type="evidence" value="ECO:0007669"/>
    <property type="project" value="InterPro"/>
</dbReference>
<dbReference type="GO" id="GO:0006627">
    <property type="term" value="P:protein processing involved in protein targeting to mitochondrion"/>
    <property type="evidence" value="ECO:0007669"/>
    <property type="project" value="InterPro"/>
</dbReference>
<evidence type="ECO:0000256" key="9">
    <source>
        <dbReference type="ARBA" id="ARBA00023128"/>
    </source>
</evidence>
<protein>
    <recommendedName>
        <fullName evidence="3">Mitochondrial inner membrane protease subunit 2</fullName>
    </recommendedName>
</protein>
<keyword evidence="9" id="KW-0496">Mitochondrion</keyword>
<feature type="active site" evidence="11">
    <location>
        <position position="96"/>
    </location>
</feature>
<keyword evidence="4" id="KW-0645">Protease</keyword>
<dbReference type="Gene3D" id="2.10.109.10">
    <property type="entry name" value="Umud Fragment, subunit A"/>
    <property type="match status" value="1"/>
</dbReference>
<dbReference type="CDD" id="cd06530">
    <property type="entry name" value="S26_SPase_I"/>
    <property type="match status" value="1"/>
</dbReference>
<gene>
    <name evidence="13" type="ORF">BDZ94DRAFT_1208407</name>
</gene>
<sequence length="213" mass="24623">MFGGAWWPFSRIQARQRRKIPRWLYWSPSIIFLSKFYYVPHLITGQSMQPTLNPEHSVWRDVGIFDRYSIHTKRSYRRDDIVAVRSPQDAKRMLVKRILAVEGDLVMTLPPYPDPVVRVPTGHLWIEGDEPFHSDDSNLLGPVPAALVESKLVFILWPLNRFGRVPKPELPPLKKGPAYRHSMALFEKNLSRKARVSYDAPHVKNNDVSSSTP</sequence>
<feature type="active site" evidence="11">
    <location>
        <position position="47"/>
    </location>
</feature>
<evidence type="ECO:0000256" key="7">
    <source>
        <dbReference type="ARBA" id="ARBA00022801"/>
    </source>
</evidence>